<dbReference type="Proteomes" id="UP001165587">
    <property type="component" value="Unassembled WGS sequence"/>
</dbReference>
<gene>
    <name evidence="2" type="ORF">N1028_13540</name>
</gene>
<dbReference type="RefSeq" id="WP_259529832.1">
    <property type="nucleotide sequence ID" value="NZ_JANLCK010000007.1"/>
</dbReference>
<name>A0AA41XJ15_9MICO</name>
<dbReference type="AlphaFoldDB" id="A0AA41XJ15"/>
<evidence type="ECO:0000313" key="3">
    <source>
        <dbReference type="Proteomes" id="UP001165587"/>
    </source>
</evidence>
<organism evidence="2 3">
    <name type="scientific">Herbiconiux oxytropis</name>
    <dbReference type="NCBI Taxonomy" id="2970915"/>
    <lineage>
        <taxon>Bacteria</taxon>
        <taxon>Bacillati</taxon>
        <taxon>Actinomycetota</taxon>
        <taxon>Actinomycetes</taxon>
        <taxon>Micrococcales</taxon>
        <taxon>Microbacteriaceae</taxon>
        <taxon>Herbiconiux</taxon>
    </lineage>
</organism>
<accession>A0AA41XJ15</accession>
<feature type="region of interest" description="Disordered" evidence="1">
    <location>
        <begin position="69"/>
        <end position="102"/>
    </location>
</feature>
<evidence type="ECO:0000313" key="2">
    <source>
        <dbReference type="EMBL" id="MCS5726918.1"/>
    </source>
</evidence>
<evidence type="ECO:0000256" key="1">
    <source>
        <dbReference type="SAM" id="MobiDB-lite"/>
    </source>
</evidence>
<reference evidence="2" key="1">
    <citation type="submission" date="2022-08" db="EMBL/GenBank/DDBJ databases">
        <authorList>
            <person name="Deng Y."/>
            <person name="Han X.-F."/>
            <person name="Zhang Y.-Q."/>
        </authorList>
    </citation>
    <scope>NUCLEOTIDE SEQUENCE</scope>
    <source>
        <strain evidence="2">CPCC 203407</strain>
    </source>
</reference>
<keyword evidence="3" id="KW-1185">Reference proteome</keyword>
<sequence length="102" mass="10987">MVTIVRVLPEGWLFRDAVCSDNEVGGLLGYVHEDETGFEAVWIAPIPASEHFDALEAVIRAAESRCASRYRPTGPRPVPPEVNRNISGSAVSTPGGVQRSTP</sequence>
<dbReference type="EMBL" id="JANLCK010000007">
    <property type="protein sequence ID" value="MCS5726918.1"/>
    <property type="molecule type" value="Genomic_DNA"/>
</dbReference>
<protein>
    <submittedName>
        <fullName evidence="2">Uncharacterized protein</fullName>
    </submittedName>
</protein>
<proteinExistence type="predicted"/>
<comment type="caution">
    <text evidence="2">The sequence shown here is derived from an EMBL/GenBank/DDBJ whole genome shotgun (WGS) entry which is preliminary data.</text>
</comment>